<reference evidence="3" key="2">
    <citation type="journal article" date="2018" name="Plant J.">
        <title>The Sorghum bicolor reference genome: improved assembly, gene annotations, a transcriptome atlas, and signatures of genome organization.</title>
        <authorList>
            <person name="McCormick R.F."/>
            <person name="Truong S.K."/>
            <person name="Sreedasyam A."/>
            <person name="Jenkins J."/>
            <person name="Shu S."/>
            <person name="Sims D."/>
            <person name="Kennedy M."/>
            <person name="Amirebrahimi M."/>
            <person name="Weers B.D."/>
            <person name="McKinley B."/>
            <person name="Mattison A."/>
            <person name="Morishige D.T."/>
            <person name="Grimwood J."/>
            <person name="Schmutz J."/>
            <person name="Mullet J.E."/>
        </authorList>
    </citation>
    <scope>NUCLEOTIDE SEQUENCE [LARGE SCALE GENOMIC DNA]</scope>
    <source>
        <strain evidence="3">cv. BTx623</strain>
    </source>
</reference>
<evidence type="ECO:0000313" key="3">
    <source>
        <dbReference type="Proteomes" id="UP000000768"/>
    </source>
</evidence>
<dbReference type="EC" id="3.2.2.22" evidence="1"/>
<dbReference type="KEGG" id="sbi:8057095"/>
<dbReference type="InterPro" id="IPR001574">
    <property type="entry name" value="Ribosome_inactivat_prot"/>
</dbReference>
<dbReference type="OrthoDB" id="590695at2759"/>
<dbReference type="GO" id="GO:0006952">
    <property type="term" value="P:defense response"/>
    <property type="evidence" value="ECO:0007669"/>
    <property type="project" value="UniProtKB-KW"/>
</dbReference>
<sequence length="303" mass="33208">MEKEKPAFTAELDVSRGSSYGGFISGVRNQLVRHARATRHLELVLLHPQEEDPKKAPWFRVALRCSSSGDSAVLLRVRTDNLYISGYQSSDGRWWEFRGGSVIDAATELAFTDSYESMGRAAGLELESVTLSKKDLEAAVGQLAAAAGRRPSAGGAGSSSQQDTARSLMVVAVMVCEAIRFRSVAGALAHVMCNAARFGTLPAHMVAQVKNWSSLSEYWLGAALYGQKFLPLVGAADGSQQRCDHIPRHLLAPVKIDCQDHAMMALGVALNRQRPLQDKHRKALDDHWRAVRAQARKLDRERT</sequence>
<name>A0A1Z5S4V2_SORBI</name>
<keyword evidence="1" id="KW-0652">Protein synthesis inhibitor</keyword>
<dbReference type="GO" id="GO:0030598">
    <property type="term" value="F:rRNA N-glycosylase activity"/>
    <property type="evidence" value="ECO:0007669"/>
    <property type="project" value="UniProtKB-EC"/>
</dbReference>
<dbReference type="Gene3D" id="3.40.420.10">
    <property type="entry name" value="Ricin (A subunit), domain 1"/>
    <property type="match status" value="1"/>
</dbReference>
<reference evidence="2 3" key="1">
    <citation type="journal article" date="2009" name="Nature">
        <title>The Sorghum bicolor genome and the diversification of grasses.</title>
        <authorList>
            <person name="Paterson A.H."/>
            <person name="Bowers J.E."/>
            <person name="Bruggmann R."/>
            <person name="Dubchak I."/>
            <person name="Grimwood J."/>
            <person name="Gundlach H."/>
            <person name="Haberer G."/>
            <person name="Hellsten U."/>
            <person name="Mitros T."/>
            <person name="Poliakov A."/>
            <person name="Schmutz J."/>
            <person name="Spannagl M."/>
            <person name="Tang H."/>
            <person name="Wang X."/>
            <person name="Wicker T."/>
            <person name="Bharti A.K."/>
            <person name="Chapman J."/>
            <person name="Feltus F.A."/>
            <person name="Gowik U."/>
            <person name="Grigoriev I.V."/>
            <person name="Lyons E."/>
            <person name="Maher C.A."/>
            <person name="Martis M."/>
            <person name="Narechania A."/>
            <person name="Otillar R.P."/>
            <person name="Penning B.W."/>
            <person name="Salamov A.A."/>
            <person name="Wang Y."/>
            <person name="Zhang L."/>
            <person name="Carpita N.C."/>
            <person name="Freeling M."/>
            <person name="Gingle A.R."/>
            <person name="Hash C.T."/>
            <person name="Keller B."/>
            <person name="Klein P."/>
            <person name="Kresovich S."/>
            <person name="McCann M.C."/>
            <person name="Ming R."/>
            <person name="Peterson D.G."/>
            <person name="Mehboob-ur-Rahman"/>
            <person name="Ware D."/>
            <person name="Westhoff P."/>
            <person name="Mayer K.F."/>
            <person name="Messing J."/>
            <person name="Rokhsar D.S."/>
        </authorList>
    </citation>
    <scope>NUCLEOTIDE SEQUENCE [LARGE SCALE GENOMIC DNA]</scope>
    <source>
        <strain evidence="3">cv. BTx623</strain>
    </source>
</reference>
<keyword evidence="1" id="KW-0378">Hydrolase</keyword>
<dbReference type="GO" id="GO:0090729">
    <property type="term" value="F:toxin activity"/>
    <property type="evidence" value="ECO:0007669"/>
    <property type="project" value="UniProtKB-KW"/>
</dbReference>
<gene>
    <name evidence="2" type="ORF">SORBI_3001G044200</name>
</gene>
<comment type="catalytic activity">
    <reaction evidence="1">
        <text>Endohydrolysis of the N-glycosidic bond at one specific adenosine on the 28S rRNA.</text>
        <dbReference type="EC" id="3.2.2.22"/>
    </reaction>
</comment>
<dbReference type="PANTHER" id="PTHR33453">
    <property type="match status" value="1"/>
</dbReference>
<dbReference type="GO" id="GO:0017148">
    <property type="term" value="P:negative regulation of translation"/>
    <property type="evidence" value="ECO:0007669"/>
    <property type="project" value="UniProtKB-KW"/>
</dbReference>
<dbReference type="InterPro" id="IPR017989">
    <property type="entry name" value="Ribosome_inactivat_1/2"/>
</dbReference>
<dbReference type="InParanoid" id="A0A1Z5S4V2"/>
<dbReference type="InterPro" id="IPR036041">
    <property type="entry name" value="Ribosome-inact_prot_sf"/>
</dbReference>
<dbReference type="Pfam" id="PF00161">
    <property type="entry name" value="RIP"/>
    <property type="match status" value="1"/>
</dbReference>
<dbReference type="eggNOG" id="ENOG502T1EU">
    <property type="taxonomic scope" value="Eukaryota"/>
</dbReference>
<accession>A0A1Z5S4V2</accession>
<dbReference type="PANTHER" id="PTHR33453:SF13">
    <property type="entry name" value="RRNA N-GLYCOSYLASE"/>
    <property type="match status" value="1"/>
</dbReference>
<dbReference type="OMA" id="YESMGRA"/>
<dbReference type="Gramene" id="OQU90775">
    <property type="protein sequence ID" value="OQU90775"/>
    <property type="gene ID" value="SORBI_3001G044200"/>
</dbReference>
<dbReference type="AlphaFoldDB" id="A0A1Z5S4V2"/>
<dbReference type="InterPro" id="IPR016138">
    <property type="entry name" value="Ribosome_inactivat_prot_sub1"/>
</dbReference>
<protein>
    <recommendedName>
        <fullName evidence="1">rRNA N-glycosylase</fullName>
        <ecNumber evidence="1">3.2.2.22</ecNumber>
    </recommendedName>
</protein>
<dbReference type="SUPFAM" id="SSF56371">
    <property type="entry name" value="Ribosome inactivating proteins (RIP)"/>
    <property type="match status" value="1"/>
</dbReference>
<dbReference type="EMBL" id="CM000760">
    <property type="protein sequence ID" value="OQU90775.1"/>
    <property type="molecule type" value="Genomic_DNA"/>
</dbReference>
<keyword evidence="1" id="KW-0800">Toxin</keyword>
<proteinExistence type="inferred from homology"/>
<keyword evidence="1" id="KW-0611">Plant defense</keyword>
<dbReference type="Proteomes" id="UP000000768">
    <property type="component" value="Chromosome 1"/>
</dbReference>
<evidence type="ECO:0000256" key="1">
    <source>
        <dbReference type="RuleBase" id="RU004915"/>
    </source>
</evidence>
<organism evidence="2 3">
    <name type="scientific">Sorghum bicolor</name>
    <name type="common">Sorghum</name>
    <name type="synonym">Sorghum vulgare</name>
    <dbReference type="NCBI Taxonomy" id="4558"/>
    <lineage>
        <taxon>Eukaryota</taxon>
        <taxon>Viridiplantae</taxon>
        <taxon>Streptophyta</taxon>
        <taxon>Embryophyta</taxon>
        <taxon>Tracheophyta</taxon>
        <taxon>Spermatophyta</taxon>
        <taxon>Magnoliopsida</taxon>
        <taxon>Liliopsida</taxon>
        <taxon>Poales</taxon>
        <taxon>Poaceae</taxon>
        <taxon>PACMAD clade</taxon>
        <taxon>Panicoideae</taxon>
        <taxon>Andropogonodae</taxon>
        <taxon>Andropogoneae</taxon>
        <taxon>Sorghinae</taxon>
        <taxon>Sorghum</taxon>
    </lineage>
</organism>
<dbReference type="PRINTS" id="PR00396">
    <property type="entry name" value="SHIGARICIN"/>
</dbReference>
<keyword evidence="3" id="KW-1185">Reference proteome</keyword>
<evidence type="ECO:0000313" key="2">
    <source>
        <dbReference type="EMBL" id="OQU90775.1"/>
    </source>
</evidence>
<comment type="similarity">
    <text evidence="1">Belongs to the ribosome-inactivating protein family.</text>
</comment>